<evidence type="ECO:0000313" key="4">
    <source>
        <dbReference type="Proteomes" id="UP000238479"/>
    </source>
</evidence>
<dbReference type="GO" id="GO:0008270">
    <property type="term" value="F:zinc ion binding"/>
    <property type="evidence" value="ECO:0007669"/>
    <property type="project" value="InterPro"/>
</dbReference>
<feature type="region of interest" description="Disordered" evidence="1">
    <location>
        <begin position="295"/>
        <end position="373"/>
    </location>
</feature>
<dbReference type="Gramene" id="PRQ57500">
    <property type="protein sequence ID" value="PRQ57500"/>
    <property type="gene ID" value="RchiOBHm_Chr1g0349021"/>
</dbReference>
<feature type="compositionally biased region" description="Polar residues" evidence="1">
    <location>
        <begin position="296"/>
        <end position="306"/>
    </location>
</feature>
<evidence type="ECO:0000259" key="2">
    <source>
        <dbReference type="SMART" id="SM00451"/>
    </source>
</evidence>
<accession>A0A2P6SFQ4</accession>
<dbReference type="InterPro" id="IPR013087">
    <property type="entry name" value="Znf_C2H2_type"/>
</dbReference>
<proteinExistence type="predicted"/>
<feature type="compositionally biased region" description="Polar residues" evidence="1">
    <location>
        <begin position="57"/>
        <end position="75"/>
    </location>
</feature>
<sequence>MDYSYTQTPQPDPNQYQHPYQSQPQQPPPPYDPSTIQPYDPHSYYYSYDPNHHYQYFNPTSQDYTTNPQLYQEPTSIHPPGVPIPAPPPQPADSDAAQLQNAYYGHGVVENQHQQPINSGSASGQAAVSEITQIPGKVEVAQVASQPPIGQTPYRGGGRRGNRPFRGGGRGHLGYHGHGPDGSAPPLHGRGRGQGGGRHFQLYGAASSNPNSASVPAEGAASLKQSPSALVPLQAPLPVPTQVSSASFWRLPRMAWCELCRVDCNTLETLEQHKNGKRHKKILQVHEELQKHNKVNTEQQNAQMPNNELKPEVGQTEKVDGSEEKQPSEEKLTSEEVTDDNRNETDQREAVGNSEASEEPENKSRDHFAARGRGFKRRMRGGRGAKYMRTYEGSRRLVEPPKPKVIPFICELCNVKCESQVVFDSHLSGKKHLATLKRFQSHRALYGEQGLQALYPPNLTAASTSVTPHVEQATPHVEQVAPPHVQQVSPPRVQQGVIDPQVFLAQVQQGGNDPEVLLGKLLMSYMLSKTQAQEIAPAPGPTSTVATAPGTNIATQNQLQSHIQGLLAMCQNGFQNAVMVGAKSQPQSGTLNSEAPAAGNRDTNTGNGTLQIHAKEESVPKNDSVVAPAENAGPSKQVSEKASLEECEVASASSSART</sequence>
<dbReference type="OrthoDB" id="434647at2759"/>
<protein>
    <submittedName>
        <fullName evidence="3">Putative transcription factor C2H2 family</fullName>
    </submittedName>
</protein>
<dbReference type="SUPFAM" id="SSF57667">
    <property type="entry name" value="beta-beta-alpha zinc fingers"/>
    <property type="match status" value="2"/>
</dbReference>
<dbReference type="PANTHER" id="PTHR47487">
    <property type="entry name" value="OS06G0651300 PROTEIN-RELATED"/>
    <property type="match status" value="1"/>
</dbReference>
<dbReference type="Gene3D" id="3.30.160.60">
    <property type="entry name" value="Classic Zinc Finger"/>
    <property type="match status" value="2"/>
</dbReference>
<dbReference type="GO" id="GO:0003676">
    <property type="term" value="F:nucleic acid binding"/>
    <property type="evidence" value="ECO:0007669"/>
    <property type="project" value="InterPro"/>
</dbReference>
<organism evidence="3 4">
    <name type="scientific">Rosa chinensis</name>
    <name type="common">China rose</name>
    <dbReference type="NCBI Taxonomy" id="74649"/>
    <lineage>
        <taxon>Eukaryota</taxon>
        <taxon>Viridiplantae</taxon>
        <taxon>Streptophyta</taxon>
        <taxon>Embryophyta</taxon>
        <taxon>Tracheophyta</taxon>
        <taxon>Spermatophyta</taxon>
        <taxon>Magnoliopsida</taxon>
        <taxon>eudicotyledons</taxon>
        <taxon>Gunneridae</taxon>
        <taxon>Pentapetalae</taxon>
        <taxon>rosids</taxon>
        <taxon>fabids</taxon>
        <taxon>Rosales</taxon>
        <taxon>Rosaceae</taxon>
        <taxon>Rosoideae</taxon>
        <taxon>Rosoideae incertae sedis</taxon>
        <taxon>Rosa</taxon>
    </lineage>
</organism>
<dbReference type="STRING" id="74649.A0A2P6SFQ4"/>
<feature type="compositionally biased region" description="Low complexity" evidence="1">
    <location>
        <begin position="13"/>
        <end position="24"/>
    </location>
</feature>
<dbReference type="InterPro" id="IPR036236">
    <property type="entry name" value="Znf_C2H2_sf"/>
</dbReference>
<feature type="compositionally biased region" description="Basic and acidic residues" evidence="1">
    <location>
        <begin position="360"/>
        <end position="369"/>
    </location>
</feature>
<feature type="compositionally biased region" description="Low complexity" evidence="1">
    <location>
        <begin position="205"/>
        <end position="217"/>
    </location>
</feature>
<gene>
    <name evidence="3" type="ORF">RchiOBHm_Chr1g0349021</name>
</gene>
<dbReference type="InterPro" id="IPR003604">
    <property type="entry name" value="Matrin/U1-like-C_Znf_C2H2"/>
</dbReference>
<dbReference type="Proteomes" id="UP000238479">
    <property type="component" value="Chromosome 1"/>
</dbReference>
<feature type="region of interest" description="Disordered" evidence="1">
    <location>
        <begin position="1"/>
        <end position="95"/>
    </location>
</feature>
<dbReference type="SMART" id="SM00451">
    <property type="entry name" value="ZnF_U1"/>
    <property type="match status" value="2"/>
</dbReference>
<dbReference type="AlphaFoldDB" id="A0A2P6SFQ4"/>
<feature type="compositionally biased region" description="Pro residues" evidence="1">
    <location>
        <begin position="80"/>
        <end position="91"/>
    </location>
</feature>
<evidence type="ECO:0000256" key="1">
    <source>
        <dbReference type="SAM" id="MobiDB-lite"/>
    </source>
</evidence>
<dbReference type="PANTHER" id="PTHR47487:SF3">
    <property type="entry name" value="GLUTENIN, HIGH MOLECULAR WEIGHT SUBUNIT 12-LIKE"/>
    <property type="match status" value="1"/>
</dbReference>
<feature type="compositionally biased region" description="Basic and acidic residues" evidence="1">
    <location>
        <begin position="309"/>
        <end position="349"/>
    </location>
</feature>
<feature type="region of interest" description="Disordered" evidence="1">
    <location>
        <begin position="585"/>
        <end position="658"/>
    </location>
</feature>
<feature type="compositionally biased region" description="Gly residues" evidence="1">
    <location>
        <begin position="166"/>
        <end position="177"/>
    </location>
</feature>
<feature type="domain" description="U1-type" evidence="2">
    <location>
        <begin position="405"/>
        <end position="439"/>
    </location>
</feature>
<dbReference type="OMA" id="VIFCELC"/>
<evidence type="ECO:0000313" key="3">
    <source>
        <dbReference type="EMBL" id="PRQ57500.1"/>
    </source>
</evidence>
<name>A0A2P6SFQ4_ROSCH</name>
<comment type="caution">
    <text evidence="3">The sequence shown here is derived from an EMBL/GenBank/DDBJ whole genome shotgun (WGS) entry which is preliminary data.</text>
</comment>
<feature type="compositionally biased region" description="Low complexity" evidence="1">
    <location>
        <begin position="33"/>
        <end position="56"/>
    </location>
</feature>
<reference evidence="3 4" key="1">
    <citation type="journal article" date="2018" name="Nat. Genet.">
        <title>The Rosa genome provides new insights in the design of modern roses.</title>
        <authorList>
            <person name="Bendahmane M."/>
        </authorList>
    </citation>
    <scope>NUCLEOTIDE SEQUENCE [LARGE SCALE GENOMIC DNA]</scope>
    <source>
        <strain evidence="4">cv. Old Blush</strain>
    </source>
</reference>
<keyword evidence="4" id="KW-1185">Reference proteome</keyword>
<dbReference type="EMBL" id="PDCK01000039">
    <property type="protein sequence ID" value="PRQ57500.1"/>
    <property type="molecule type" value="Genomic_DNA"/>
</dbReference>
<feature type="region of interest" description="Disordered" evidence="1">
    <location>
        <begin position="143"/>
        <end position="220"/>
    </location>
</feature>
<feature type="compositionally biased region" description="Polar residues" evidence="1">
    <location>
        <begin position="601"/>
        <end position="610"/>
    </location>
</feature>
<feature type="domain" description="U1-type" evidence="2">
    <location>
        <begin position="252"/>
        <end position="286"/>
    </location>
</feature>
<dbReference type="Pfam" id="PF12874">
    <property type="entry name" value="zf-met"/>
    <property type="match status" value="2"/>
</dbReference>